<reference evidence="2 3" key="1">
    <citation type="submission" date="2017-09" db="EMBL/GenBank/DDBJ databases">
        <title>Depth-based differentiation of microbial function through sediment-hosted aquifers and enrichment of novel symbionts in the deep terrestrial subsurface.</title>
        <authorList>
            <person name="Probst A.J."/>
            <person name="Ladd B."/>
            <person name="Jarett J.K."/>
            <person name="Geller-Mcgrath D.E."/>
            <person name="Sieber C.M."/>
            <person name="Emerson J.B."/>
            <person name="Anantharaman K."/>
            <person name="Thomas B.C."/>
            <person name="Malmstrom R."/>
            <person name="Stieglmeier M."/>
            <person name="Klingl A."/>
            <person name="Woyke T."/>
            <person name="Ryan C.M."/>
            <person name="Banfield J.F."/>
        </authorList>
    </citation>
    <scope>NUCLEOTIDE SEQUENCE [LARGE SCALE GENOMIC DNA]</scope>
    <source>
        <strain evidence="2">CG11_big_fil_rev_8_21_14_0_20_39_10</strain>
    </source>
</reference>
<name>A0A2M6KA66_9BACT</name>
<sequence>MSISYFNDRIKLYYYYNTFYMNKQNYKYGDFDLEKETEKKYKKRDKKKKPKMRVSGSSVKKLQEIITKK</sequence>
<dbReference type="Proteomes" id="UP000230869">
    <property type="component" value="Unassembled WGS sequence"/>
</dbReference>
<feature type="region of interest" description="Disordered" evidence="1">
    <location>
        <begin position="42"/>
        <end position="69"/>
    </location>
</feature>
<dbReference type="EMBL" id="PCWW01000011">
    <property type="protein sequence ID" value="PIR13906.1"/>
    <property type="molecule type" value="Genomic_DNA"/>
</dbReference>
<comment type="caution">
    <text evidence="2">The sequence shown here is derived from an EMBL/GenBank/DDBJ whole genome shotgun (WGS) entry which is preliminary data.</text>
</comment>
<feature type="compositionally biased region" description="Basic residues" evidence="1">
    <location>
        <begin position="42"/>
        <end position="52"/>
    </location>
</feature>
<evidence type="ECO:0000313" key="2">
    <source>
        <dbReference type="EMBL" id="PIR13906.1"/>
    </source>
</evidence>
<evidence type="ECO:0000256" key="1">
    <source>
        <dbReference type="SAM" id="MobiDB-lite"/>
    </source>
</evidence>
<organism evidence="2 3">
    <name type="scientific">Candidatus Falkowbacteria bacterium CG11_big_fil_rev_8_21_14_0_20_39_10</name>
    <dbReference type="NCBI Taxonomy" id="1974570"/>
    <lineage>
        <taxon>Bacteria</taxon>
        <taxon>Candidatus Falkowiibacteriota</taxon>
    </lineage>
</organism>
<protein>
    <submittedName>
        <fullName evidence="2">Uncharacterized protein</fullName>
    </submittedName>
</protein>
<gene>
    <name evidence="2" type="ORF">COV49_00635</name>
</gene>
<dbReference type="AlphaFoldDB" id="A0A2M6KA66"/>
<accession>A0A2M6KA66</accession>
<proteinExistence type="predicted"/>
<evidence type="ECO:0000313" key="3">
    <source>
        <dbReference type="Proteomes" id="UP000230869"/>
    </source>
</evidence>